<reference evidence="1" key="1">
    <citation type="submission" date="2020-07" db="EMBL/GenBank/DDBJ databases">
        <title>Multicomponent nature underlies the extraordinary mechanical properties of spider dragline silk.</title>
        <authorList>
            <person name="Kono N."/>
            <person name="Nakamura H."/>
            <person name="Mori M."/>
            <person name="Yoshida Y."/>
            <person name="Ohtoshi R."/>
            <person name="Malay A.D."/>
            <person name="Moran D.A.P."/>
            <person name="Tomita M."/>
            <person name="Numata K."/>
            <person name="Arakawa K."/>
        </authorList>
    </citation>
    <scope>NUCLEOTIDE SEQUENCE</scope>
</reference>
<sequence length="79" mass="9083">MYTFAIFAQSKFFVSFEWQRLSRVIKFLQADHTLPFVSLTTRCDYGIMLANASRDVRLAMSQTSILAVSVIKQLHSYAD</sequence>
<dbReference type="EMBL" id="BMAO01027301">
    <property type="protein sequence ID" value="GFR15824.1"/>
    <property type="molecule type" value="Genomic_DNA"/>
</dbReference>
<dbReference type="Proteomes" id="UP000887116">
    <property type="component" value="Unassembled WGS sequence"/>
</dbReference>
<protein>
    <submittedName>
        <fullName evidence="1">Uncharacterized protein</fullName>
    </submittedName>
</protein>
<proteinExistence type="predicted"/>
<accession>A0A8X6H3E3</accession>
<organism evidence="1 2">
    <name type="scientific">Trichonephila clavata</name>
    <name type="common">Joro spider</name>
    <name type="synonym">Nephila clavata</name>
    <dbReference type="NCBI Taxonomy" id="2740835"/>
    <lineage>
        <taxon>Eukaryota</taxon>
        <taxon>Metazoa</taxon>
        <taxon>Ecdysozoa</taxon>
        <taxon>Arthropoda</taxon>
        <taxon>Chelicerata</taxon>
        <taxon>Arachnida</taxon>
        <taxon>Araneae</taxon>
        <taxon>Araneomorphae</taxon>
        <taxon>Entelegynae</taxon>
        <taxon>Araneoidea</taxon>
        <taxon>Nephilidae</taxon>
        <taxon>Trichonephila</taxon>
    </lineage>
</organism>
<evidence type="ECO:0000313" key="2">
    <source>
        <dbReference type="Proteomes" id="UP000887116"/>
    </source>
</evidence>
<keyword evidence="2" id="KW-1185">Reference proteome</keyword>
<dbReference type="AlphaFoldDB" id="A0A8X6H3E3"/>
<gene>
    <name evidence="1" type="ORF">TNCT_319781</name>
</gene>
<comment type="caution">
    <text evidence="1">The sequence shown here is derived from an EMBL/GenBank/DDBJ whole genome shotgun (WGS) entry which is preliminary data.</text>
</comment>
<name>A0A8X6H3E3_TRICU</name>
<evidence type="ECO:0000313" key="1">
    <source>
        <dbReference type="EMBL" id="GFR15824.1"/>
    </source>
</evidence>